<comment type="function">
    <text evidence="13">GTP hydrolase that promotes the GTP-dependent binding of aminoacyl-tRNA to the A-site of ribosomes during protein biosynthesis.</text>
</comment>
<dbReference type="Gene3D" id="3.40.50.300">
    <property type="entry name" value="P-loop containing nucleotide triphosphate hydrolases"/>
    <property type="match status" value="1"/>
</dbReference>
<dbReference type="InterPro" id="IPR000795">
    <property type="entry name" value="T_Tr_GTP-bd_dom"/>
</dbReference>
<evidence type="ECO:0000256" key="1">
    <source>
        <dbReference type="ARBA" id="ARBA00007249"/>
    </source>
</evidence>
<dbReference type="SUPFAM" id="SSF50447">
    <property type="entry name" value="Translation proteins"/>
    <property type="match status" value="1"/>
</dbReference>
<name>A0A7X5J8J6_9HYPH</name>
<keyword evidence="5 13" id="KW-0378">Hydrolase</keyword>
<dbReference type="Proteomes" id="UP000586722">
    <property type="component" value="Unassembled WGS sequence"/>
</dbReference>
<organism evidence="16 17">
    <name type="scientific">Pannonibacter tanglangensis</name>
    <dbReference type="NCBI Taxonomy" id="2750084"/>
    <lineage>
        <taxon>Bacteria</taxon>
        <taxon>Pseudomonadati</taxon>
        <taxon>Pseudomonadota</taxon>
        <taxon>Alphaproteobacteria</taxon>
        <taxon>Hyphomicrobiales</taxon>
        <taxon>Stappiaceae</taxon>
        <taxon>Pannonibacter</taxon>
    </lineage>
</organism>
<dbReference type="FunFam" id="3.40.50.300:FF:000003">
    <property type="entry name" value="Elongation factor Tu"/>
    <property type="match status" value="1"/>
</dbReference>
<dbReference type="NCBIfam" id="NF000766">
    <property type="entry name" value="PRK00049.1"/>
    <property type="match status" value="1"/>
</dbReference>
<dbReference type="NCBIfam" id="TIGR00231">
    <property type="entry name" value="small_GTP"/>
    <property type="match status" value="1"/>
</dbReference>
<dbReference type="InterPro" id="IPR031157">
    <property type="entry name" value="G_TR_CS"/>
</dbReference>
<keyword evidence="8 13" id="KW-0342">GTP-binding</keyword>
<evidence type="ECO:0000256" key="9">
    <source>
        <dbReference type="ARBA" id="ARBA00029554"/>
    </source>
</evidence>
<dbReference type="PROSITE" id="PS00301">
    <property type="entry name" value="G_TR_1"/>
    <property type="match status" value="1"/>
</dbReference>
<dbReference type="GO" id="GO:0005829">
    <property type="term" value="C:cytosol"/>
    <property type="evidence" value="ECO:0007669"/>
    <property type="project" value="TreeGrafter"/>
</dbReference>
<evidence type="ECO:0000256" key="3">
    <source>
        <dbReference type="ARBA" id="ARBA00022741"/>
    </source>
</evidence>
<comment type="subunit">
    <text evidence="12">(Microbial infection) Upon infection by bacteriophage Qbeta, part of the viral RNA-dependent RNA polymerase complex, the other subunits are the viral replicase catalytic subunit (AC P14647), host ribosomal protein S1 and EF-Ts.</text>
</comment>
<dbReference type="PANTHER" id="PTHR43721">
    <property type="entry name" value="ELONGATION FACTOR TU-RELATED"/>
    <property type="match status" value="1"/>
</dbReference>
<reference evidence="16" key="1">
    <citation type="submission" date="2020-01" db="EMBL/GenBank/DDBJ databases">
        <authorList>
            <person name="Peng S.Y."/>
            <person name="Li J."/>
            <person name="Wang M."/>
            <person name="Wang L."/>
            <person name="Wang C.Q."/>
            <person name="Wang J.R."/>
        </authorList>
    </citation>
    <scope>NUCLEOTIDE SEQUENCE [LARGE SCALE GENOMIC DNA]</scope>
    <source>
        <strain evidence="16">XCT-53</strain>
    </source>
</reference>
<evidence type="ECO:0000256" key="10">
    <source>
        <dbReference type="ARBA" id="ARBA00058140"/>
    </source>
</evidence>
<accession>A0A7X5J8J6</accession>
<dbReference type="NCBIfam" id="TIGR00485">
    <property type="entry name" value="EF-Tu"/>
    <property type="match status" value="1"/>
</dbReference>
<proteinExistence type="inferred from homology"/>
<dbReference type="Pfam" id="PF03144">
    <property type="entry name" value="GTP_EFTU_D2"/>
    <property type="match status" value="1"/>
</dbReference>
<keyword evidence="17" id="KW-1185">Reference proteome</keyword>
<keyword evidence="7 13" id="KW-0648">Protein biosynthesis</keyword>
<evidence type="ECO:0000313" key="16">
    <source>
        <dbReference type="EMBL" id="NBN77325.1"/>
    </source>
</evidence>
<dbReference type="SUPFAM" id="SSF50465">
    <property type="entry name" value="EF-Tu/eEF-1alpha/eIF2-gamma C-terminal domain"/>
    <property type="match status" value="1"/>
</dbReference>
<dbReference type="PANTHER" id="PTHR43721:SF22">
    <property type="entry name" value="ELONGATION FACTOR TU, MITOCHONDRIAL"/>
    <property type="match status" value="1"/>
</dbReference>
<evidence type="ECO:0000259" key="14">
    <source>
        <dbReference type="PROSITE" id="PS51722"/>
    </source>
</evidence>
<dbReference type="HAMAP" id="MF_00118_B">
    <property type="entry name" value="EF_Tu_B"/>
    <property type="match status" value="1"/>
</dbReference>
<protein>
    <recommendedName>
        <fullName evidence="9 13">Elongation factor Tu</fullName>
        <shortName evidence="13">EF-Tu</shortName>
        <ecNumber evidence="13">3.6.5.3</ecNumber>
    </recommendedName>
</protein>
<evidence type="ECO:0000313" key="17">
    <source>
        <dbReference type="Proteomes" id="UP000586722"/>
    </source>
</evidence>
<comment type="caution">
    <text evidence="16">The sequence shown here is derived from an EMBL/GenBank/DDBJ whole genome shotgun (WGS) entry which is preliminary data.</text>
</comment>
<sequence length="396" mass="42960">MAKEKFERTKPHVNIGTIGHVDHGKTTLTAAITMTLAEVGGAVAKAYDQIDAAPEEKARGITISTAHVEYETANRHYAHVDCPGHADYVKNMITGAAQMDGAILVCSAADGPMPQTREHILLARQVGVPALVVFMNKVDQVDDEELLDLVEMELRELLSSYDFPGDDIPIVKGSALAAVENRDAAIGRDAIRALMDAVDAYIPTPERPIDQPFLMPIEDVFSISGRGTVVTGRVERGIVKVGEEVEIVGIRDTKKTTVTGVEMFRKLLDQGQAGDNIGALIRGIGREDVERGQVLCKPGTVKPHKKFKAEAYILTKEEGGRHTPFFTNYRPQFYFRTTDVTGIVELPEGTEMVMPGDNISVTVSLIVPIAMEEGLRFAIREGGRTVGAGVVASIIE</sequence>
<dbReference type="InterPro" id="IPR009000">
    <property type="entry name" value="Transl_B-barrel_sf"/>
</dbReference>
<dbReference type="NCBIfam" id="NF009372">
    <property type="entry name" value="PRK12735.1"/>
    <property type="match status" value="1"/>
</dbReference>
<keyword evidence="2 13" id="KW-0479">Metal-binding</keyword>
<reference evidence="17" key="2">
    <citation type="submission" date="2020-01" db="EMBL/GenBank/DDBJ databases">
        <authorList>
            <person name="Fang Y."/>
            <person name="Sun R."/>
            <person name="Nie L."/>
            <person name="He J."/>
            <person name="Hao L."/>
            <person name="Wang L."/>
            <person name="Su S."/>
            <person name="Lv E."/>
            <person name="Zhang Z."/>
            <person name="Xie R."/>
            <person name="Liu H."/>
        </authorList>
    </citation>
    <scope>NUCLEOTIDE SEQUENCE [LARGE SCALE GENOMIC DNA]</scope>
    <source>
        <strain evidence="17">XCT-53</strain>
    </source>
</reference>
<evidence type="ECO:0000313" key="15">
    <source>
        <dbReference type="EMBL" id="NBN77312.1"/>
    </source>
</evidence>
<evidence type="ECO:0000256" key="13">
    <source>
        <dbReference type="HAMAP-Rule" id="MF_00118"/>
    </source>
</evidence>
<gene>
    <name evidence="13 16" type="primary">tuf</name>
    <name evidence="15" type="ORF">GWI72_03420</name>
    <name evidence="16" type="ORF">GWI72_03490</name>
</gene>
<dbReference type="EMBL" id="JAABLQ010000001">
    <property type="protein sequence ID" value="NBN77325.1"/>
    <property type="molecule type" value="Genomic_DNA"/>
</dbReference>
<evidence type="ECO:0000256" key="8">
    <source>
        <dbReference type="ARBA" id="ARBA00023134"/>
    </source>
</evidence>
<keyword evidence="6 13" id="KW-0460">Magnesium</keyword>
<dbReference type="InterPro" id="IPR041709">
    <property type="entry name" value="EF-Tu_GTP-bd"/>
</dbReference>
<dbReference type="EC" id="3.6.5.3" evidence="13"/>
<dbReference type="GO" id="GO:0003924">
    <property type="term" value="F:GTPase activity"/>
    <property type="evidence" value="ECO:0007669"/>
    <property type="project" value="UniProtKB-UniRule"/>
</dbReference>
<feature type="binding site" evidence="13">
    <location>
        <begin position="136"/>
        <end position="139"/>
    </location>
    <ligand>
        <name>GTP</name>
        <dbReference type="ChEBI" id="CHEBI:37565"/>
    </ligand>
</feature>
<dbReference type="RefSeq" id="WP_161675642.1">
    <property type="nucleotide sequence ID" value="NZ_JAABLP010000002.1"/>
</dbReference>
<comment type="similarity">
    <text evidence="1 13">Belongs to the TRAFAC class translation factor GTPase superfamily. Classic translation factor GTPase family. EF-Tu/EF-1A subfamily.</text>
</comment>
<keyword evidence="3 13" id="KW-0547">Nucleotide-binding</keyword>
<dbReference type="PROSITE" id="PS51722">
    <property type="entry name" value="G_TR_2"/>
    <property type="match status" value="1"/>
</dbReference>
<feature type="domain" description="Tr-type G" evidence="14">
    <location>
        <begin position="10"/>
        <end position="206"/>
    </location>
</feature>
<dbReference type="AlphaFoldDB" id="A0A7X5J8J6"/>
<dbReference type="NCBIfam" id="NF009373">
    <property type="entry name" value="PRK12736.1"/>
    <property type="match status" value="1"/>
</dbReference>
<dbReference type="SUPFAM" id="SSF52540">
    <property type="entry name" value="P-loop containing nucleoside triphosphate hydrolases"/>
    <property type="match status" value="1"/>
</dbReference>
<evidence type="ECO:0000256" key="12">
    <source>
        <dbReference type="ARBA" id="ARBA00064283"/>
    </source>
</evidence>
<dbReference type="GO" id="GO:0005525">
    <property type="term" value="F:GTP binding"/>
    <property type="evidence" value="ECO:0007669"/>
    <property type="project" value="UniProtKB-UniRule"/>
</dbReference>
<feature type="binding site" evidence="13">
    <location>
        <begin position="19"/>
        <end position="26"/>
    </location>
    <ligand>
        <name>GTP</name>
        <dbReference type="ChEBI" id="CHEBI:37565"/>
    </ligand>
</feature>
<dbReference type="GO" id="GO:0000287">
    <property type="term" value="F:magnesium ion binding"/>
    <property type="evidence" value="ECO:0007669"/>
    <property type="project" value="UniProtKB-UniRule"/>
</dbReference>
<dbReference type="FunFam" id="2.40.30.10:FF:000001">
    <property type="entry name" value="Elongation factor Tu"/>
    <property type="match status" value="1"/>
</dbReference>
<dbReference type="Pfam" id="PF03143">
    <property type="entry name" value="GTP_EFTU_D3"/>
    <property type="match status" value="1"/>
</dbReference>
<evidence type="ECO:0000256" key="7">
    <source>
        <dbReference type="ARBA" id="ARBA00022917"/>
    </source>
</evidence>
<dbReference type="CDD" id="cd01884">
    <property type="entry name" value="EF_Tu"/>
    <property type="match status" value="1"/>
</dbReference>
<evidence type="ECO:0000256" key="2">
    <source>
        <dbReference type="ARBA" id="ARBA00022723"/>
    </source>
</evidence>
<dbReference type="InterPro" id="IPR033720">
    <property type="entry name" value="EFTU_2"/>
</dbReference>
<feature type="binding site" evidence="13">
    <location>
        <begin position="81"/>
        <end position="85"/>
    </location>
    <ligand>
        <name>GTP</name>
        <dbReference type="ChEBI" id="CHEBI:37565"/>
    </ligand>
</feature>
<dbReference type="InterPro" id="IPR027417">
    <property type="entry name" value="P-loop_NTPase"/>
</dbReference>
<keyword evidence="4 13" id="KW-0251">Elongation factor</keyword>
<dbReference type="CDD" id="cd03707">
    <property type="entry name" value="EFTU_III"/>
    <property type="match status" value="1"/>
</dbReference>
<dbReference type="GO" id="GO:0003746">
    <property type="term" value="F:translation elongation factor activity"/>
    <property type="evidence" value="ECO:0007669"/>
    <property type="project" value="UniProtKB-UniRule"/>
</dbReference>
<evidence type="ECO:0000256" key="11">
    <source>
        <dbReference type="ARBA" id="ARBA00063778"/>
    </source>
</evidence>
<dbReference type="InterPro" id="IPR004161">
    <property type="entry name" value="EFTu-like_2"/>
</dbReference>
<evidence type="ECO:0000256" key="4">
    <source>
        <dbReference type="ARBA" id="ARBA00022768"/>
    </source>
</evidence>
<dbReference type="CDD" id="cd03697">
    <property type="entry name" value="EFTU_II"/>
    <property type="match status" value="1"/>
</dbReference>
<dbReference type="Pfam" id="PF00009">
    <property type="entry name" value="GTP_EFTU"/>
    <property type="match status" value="1"/>
</dbReference>
<comment type="subunit">
    <text evidence="11">Monomer. Heterotetramer composed of two EF-Ts.EF-Tu dimer complexes.</text>
</comment>
<comment type="catalytic activity">
    <reaction evidence="13">
        <text>GTP + H2O = GDP + phosphate + H(+)</text>
        <dbReference type="Rhea" id="RHEA:19669"/>
        <dbReference type="ChEBI" id="CHEBI:15377"/>
        <dbReference type="ChEBI" id="CHEBI:15378"/>
        <dbReference type="ChEBI" id="CHEBI:37565"/>
        <dbReference type="ChEBI" id="CHEBI:43474"/>
        <dbReference type="ChEBI" id="CHEBI:58189"/>
        <dbReference type="EC" id="3.6.5.3"/>
    </reaction>
</comment>
<dbReference type="EMBL" id="JAABLQ010000001">
    <property type="protein sequence ID" value="NBN77312.1"/>
    <property type="molecule type" value="Genomic_DNA"/>
</dbReference>
<feature type="binding site" evidence="13">
    <location>
        <position position="26"/>
    </location>
    <ligand>
        <name>Mg(2+)</name>
        <dbReference type="ChEBI" id="CHEBI:18420"/>
    </ligand>
</feature>
<dbReference type="Gene3D" id="2.40.30.10">
    <property type="entry name" value="Translation factors"/>
    <property type="match status" value="2"/>
</dbReference>
<keyword evidence="13" id="KW-0963">Cytoplasm</keyword>
<dbReference type="InterPro" id="IPR005225">
    <property type="entry name" value="Small_GTP-bd"/>
</dbReference>
<dbReference type="InterPro" id="IPR009001">
    <property type="entry name" value="Transl_elong_EF1A/Init_IF2_C"/>
</dbReference>
<comment type="function">
    <text evidence="10">May play an important regulatory role in cell growth and in the bacterial response to nutrient deprivation.</text>
</comment>
<evidence type="ECO:0000256" key="5">
    <source>
        <dbReference type="ARBA" id="ARBA00022801"/>
    </source>
</evidence>
<evidence type="ECO:0000256" key="6">
    <source>
        <dbReference type="ARBA" id="ARBA00022842"/>
    </source>
</evidence>
<dbReference type="InterPro" id="IPR004541">
    <property type="entry name" value="Transl_elong_EFTu/EF1A_bac/org"/>
</dbReference>
<dbReference type="InterPro" id="IPR004160">
    <property type="entry name" value="Transl_elong_EFTu/EF1A_C"/>
</dbReference>
<comment type="subcellular location">
    <subcellularLocation>
        <location evidence="13">Cytoplasm</location>
    </subcellularLocation>
</comment>
<dbReference type="InterPro" id="IPR050055">
    <property type="entry name" value="EF-Tu_GTPase"/>
</dbReference>
<dbReference type="PRINTS" id="PR00315">
    <property type="entry name" value="ELONGATNFCT"/>
</dbReference>